<comment type="caution">
    <text evidence="6">The sequence shown here is derived from an EMBL/GenBank/DDBJ whole genome shotgun (WGS) entry which is preliminary data.</text>
</comment>
<evidence type="ECO:0000256" key="3">
    <source>
        <dbReference type="ARBA" id="ARBA00022737"/>
    </source>
</evidence>
<keyword evidence="2" id="KW-0678">Repressor</keyword>
<dbReference type="AlphaFoldDB" id="S8E3Y0"/>
<dbReference type="OrthoDB" id="1723354at2759"/>
<dbReference type="Gene3D" id="1.20.1160.11">
    <property type="entry name" value="Paired amphipathic helix"/>
    <property type="match status" value="1"/>
</dbReference>
<dbReference type="GO" id="GO:0003714">
    <property type="term" value="F:transcription corepressor activity"/>
    <property type="evidence" value="ECO:0007669"/>
    <property type="project" value="InterPro"/>
</dbReference>
<dbReference type="GO" id="GO:0000785">
    <property type="term" value="C:chromatin"/>
    <property type="evidence" value="ECO:0007669"/>
    <property type="project" value="TreeGrafter"/>
</dbReference>
<name>S8E3Y0_9LAMI</name>
<keyword evidence="3" id="KW-0677">Repeat</keyword>
<dbReference type="InterPro" id="IPR036600">
    <property type="entry name" value="PAH_sf"/>
</dbReference>
<protein>
    <submittedName>
        <fullName evidence="6">Uncharacterized protein</fullName>
    </submittedName>
</protein>
<dbReference type="InterPro" id="IPR039774">
    <property type="entry name" value="Sin3-like"/>
</dbReference>
<dbReference type="PROSITE" id="PS51477">
    <property type="entry name" value="PAH"/>
    <property type="match status" value="1"/>
</dbReference>
<dbReference type="GO" id="GO:0000118">
    <property type="term" value="C:histone deacetylase complex"/>
    <property type="evidence" value="ECO:0007669"/>
    <property type="project" value="TreeGrafter"/>
</dbReference>
<gene>
    <name evidence="6" type="ORF">M569_04369</name>
</gene>
<evidence type="ECO:0000313" key="6">
    <source>
        <dbReference type="EMBL" id="EPS70393.1"/>
    </source>
</evidence>
<dbReference type="GO" id="GO:0000122">
    <property type="term" value="P:negative regulation of transcription by RNA polymerase II"/>
    <property type="evidence" value="ECO:0007669"/>
    <property type="project" value="TreeGrafter"/>
</dbReference>
<dbReference type="FunFam" id="1.20.1160.11:FF:000003">
    <property type="entry name" value="Paired amphipathic helix SIN3-like protein"/>
    <property type="match status" value="1"/>
</dbReference>
<dbReference type="Pfam" id="PF02671">
    <property type="entry name" value="PAH"/>
    <property type="match status" value="1"/>
</dbReference>
<dbReference type="PANTHER" id="PTHR12346:SF0">
    <property type="entry name" value="SIN3A, ISOFORM G"/>
    <property type="match status" value="1"/>
</dbReference>
<reference evidence="6 7" key="1">
    <citation type="journal article" date="2013" name="BMC Genomics">
        <title>The miniature genome of a carnivorous plant Genlisea aurea contains a low number of genes and short non-coding sequences.</title>
        <authorList>
            <person name="Leushkin E.V."/>
            <person name="Sutormin R.A."/>
            <person name="Nabieva E.R."/>
            <person name="Penin A.A."/>
            <person name="Kondrashov A.S."/>
            <person name="Logacheva M.D."/>
        </authorList>
    </citation>
    <scope>NUCLEOTIDE SEQUENCE [LARGE SCALE GENOMIC DNA]</scope>
</reference>
<feature type="non-terminal residue" evidence="6">
    <location>
        <position position="1"/>
    </location>
</feature>
<dbReference type="InterPro" id="IPR003822">
    <property type="entry name" value="PAH"/>
</dbReference>
<organism evidence="6 7">
    <name type="scientific">Genlisea aurea</name>
    <dbReference type="NCBI Taxonomy" id="192259"/>
    <lineage>
        <taxon>Eukaryota</taxon>
        <taxon>Viridiplantae</taxon>
        <taxon>Streptophyta</taxon>
        <taxon>Embryophyta</taxon>
        <taxon>Tracheophyta</taxon>
        <taxon>Spermatophyta</taxon>
        <taxon>Magnoliopsida</taxon>
        <taxon>eudicotyledons</taxon>
        <taxon>Gunneridae</taxon>
        <taxon>Pentapetalae</taxon>
        <taxon>asterids</taxon>
        <taxon>lamiids</taxon>
        <taxon>Lamiales</taxon>
        <taxon>Lentibulariaceae</taxon>
        <taxon>Genlisea</taxon>
    </lineage>
</organism>
<accession>S8E3Y0</accession>
<evidence type="ECO:0000256" key="1">
    <source>
        <dbReference type="ARBA" id="ARBA00004123"/>
    </source>
</evidence>
<sequence length="95" mass="11056">RFQGDDHVYKAFLDILIMYKKDAKSITDVYHEVSVLLEDHYDLLVEFTHFLPHVSGATSTYYPQLVKNSLVVMNDRGYPSTIARPIQVEKNFKFS</sequence>
<dbReference type="Proteomes" id="UP000015453">
    <property type="component" value="Unassembled WGS sequence"/>
</dbReference>
<evidence type="ECO:0000313" key="7">
    <source>
        <dbReference type="Proteomes" id="UP000015453"/>
    </source>
</evidence>
<evidence type="ECO:0000256" key="4">
    <source>
        <dbReference type="ARBA" id="ARBA00023242"/>
    </source>
</evidence>
<proteinExistence type="predicted"/>
<comment type="subcellular location">
    <subcellularLocation>
        <location evidence="1 5">Nucleus</location>
    </subcellularLocation>
</comment>
<dbReference type="SUPFAM" id="SSF47762">
    <property type="entry name" value="PAH2 domain"/>
    <property type="match status" value="1"/>
</dbReference>
<evidence type="ECO:0000256" key="2">
    <source>
        <dbReference type="ARBA" id="ARBA00022491"/>
    </source>
</evidence>
<dbReference type="PANTHER" id="PTHR12346">
    <property type="entry name" value="SIN3B-RELATED"/>
    <property type="match status" value="1"/>
</dbReference>
<dbReference type="EMBL" id="AUSU01001693">
    <property type="protein sequence ID" value="EPS70393.1"/>
    <property type="molecule type" value="Genomic_DNA"/>
</dbReference>
<keyword evidence="7" id="KW-1185">Reference proteome</keyword>
<keyword evidence="4 5" id="KW-0539">Nucleus</keyword>
<evidence type="ECO:0000256" key="5">
    <source>
        <dbReference type="PROSITE-ProRule" id="PRU00810"/>
    </source>
</evidence>